<dbReference type="Gene3D" id="2.120.10.30">
    <property type="entry name" value="TolB, C-terminal domain"/>
    <property type="match status" value="3"/>
</dbReference>
<dbReference type="InterPro" id="IPR011042">
    <property type="entry name" value="6-blade_b-propeller_TolB-like"/>
</dbReference>
<dbReference type="Gramene" id="AET6Gv20143500.10">
    <property type="protein sequence ID" value="AET6Gv20143500.10"/>
    <property type="gene ID" value="AET6Gv20143500"/>
</dbReference>
<reference evidence="3" key="4">
    <citation type="submission" date="2019-03" db="UniProtKB">
        <authorList>
            <consortium name="EnsemblPlants"/>
        </authorList>
    </citation>
    <scope>IDENTIFICATION</scope>
</reference>
<evidence type="ECO:0000256" key="2">
    <source>
        <dbReference type="SAM" id="SignalP"/>
    </source>
</evidence>
<sequence length="738" mass="82966">VPYRWLRLILLITTSILKMGESRGSIAFFACYRPPVPLDIFCCPAPASSRAEERHLTDGVSYNYNCQPIPSAALKTIVKHLDLAPEDVEEAAIDSGRLTGLVFVSERQHHLETLHIGLRFDDGDEVRVFTLGDIYGGDFFSGARLEDSGCIAGGYEVDGHTADHYLVFVSTKEPVQERRSPWNVVYKTNLRTGETERLTPPGTSDLSPSVSPSGKRVAVASFQGKKWDGEVKDLLTSIYVMDLESTYLERERVIENAGWPSWGSETVLFFHKKVGDNWGVFRYDLSTGETLRVTPEAIDAVTPAAIDESRVAVATIRQKSVFTDVRVEAQYRHIEVFDMGLPEEPLQITRCTKPKGDHYNPFVMDGGKYIGYHRCKSDHLEHGDDVPRRFDKLQSHHEDIGLFRVAGAFPAFSKDGSKLAFVDNEFKAVWLADSDGMRVVFETDGPDGVFSPVWNQKKDILYVCMGPSFKANEILEIYAIPHVSTGARERRLLTKGKFNNAFPSTNSDGTKLVFRSTRNGGHKKYKNLYMMDAEIGEDGGEAERITEGDWIDTHCQWSPDRDWIVFSSNRDKPADAPERDHGMDPGYFAVYLMNAIDRSVVRVIRSGYDFSGHVNHPVFSPDGRSIVVTADLAAVSADPMSLPLLLHSQRPYGDIFTVDIDPDDMEKNQDVEEFARVTHSRYENATPDWTVFSTHDPHAQWNLLVMEENYTPSCPYAHHDGGESWHMTGQMCIPKRVC</sequence>
<keyword evidence="2" id="KW-0732">Signal</keyword>
<dbReference type="AlphaFoldDB" id="A0A453MY57"/>
<evidence type="ECO:0000313" key="3">
    <source>
        <dbReference type="EnsemblPlants" id="AET6Gv20143500.10"/>
    </source>
</evidence>
<dbReference type="EnsemblPlants" id="AET6Gv20143500.10">
    <property type="protein sequence ID" value="AET6Gv20143500.10"/>
    <property type="gene ID" value="AET6Gv20143500"/>
</dbReference>
<evidence type="ECO:0008006" key="5">
    <source>
        <dbReference type="Google" id="ProtNLM"/>
    </source>
</evidence>
<dbReference type="Pfam" id="PF07676">
    <property type="entry name" value="PD40"/>
    <property type="match status" value="5"/>
</dbReference>
<dbReference type="Proteomes" id="UP000015105">
    <property type="component" value="Chromosome 6D"/>
</dbReference>
<reference evidence="3" key="3">
    <citation type="journal article" date="2017" name="Nature">
        <title>Genome sequence of the progenitor of the wheat D genome Aegilops tauschii.</title>
        <authorList>
            <person name="Luo M.C."/>
            <person name="Gu Y.Q."/>
            <person name="Puiu D."/>
            <person name="Wang H."/>
            <person name="Twardziok S.O."/>
            <person name="Deal K.R."/>
            <person name="Huo N."/>
            <person name="Zhu T."/>
            <person name="Wang L."/>
            <person name="Wang Y."/>
            <person name="McGuire P.E."/>
            <person name="Liu S."/>
            <person name="Long H."/>
            <person name="Ramasamy R.K."/>
            <person name="Rodriguez J.C."/>
            <person name="Van S.L."/>
            <person name="Yuan L."/>
            <person name="Wang Z."/>
            <person name="Xia Z."/>
            <person name="Xiao L."/>
            <person name="Anderson O.D."/>
            <person name="Ouyang S."/>
            <person name="Liang Y."/>
            <person name="Zimin A.V."/>
            <person name="Pertea G."/>
            <person name="Qi P."/>
            <person name="Bennetzen J.L."/>
            <person name="Dai X."/>
            <person name="Dawson M.W."/>
            <person name="Muller H.G."/>
            <person name="Kugler K."/>
            <person name="Rivarola-Duarte L."/>
            <person name="Spannagl M."/>
            <person name="Mayer K.F.X."/>
            <person name="Lu F.H."/>
            <person name="Bevan M.W."/>
            <person name="Leroy P."/>
            <person name="Li P."/>
            <person name="You F.M."/>
            <person name="Sun Q."/>
            <person name="Liu Z."/>
            <person name="Lyons E."/>
            <person name="Wicker T."/>
            <person name="Salzberg S.L."/>
            <person name="Devos K.M."/>
            <person name="Dvorak J."/>
        </authorList>
    </citation>
    <scope>NUCLEOTIDE SEQUENCE [LARGE SCALE GENOMIC DNA]</scope>
    <source>
        <strain evidence="3">cv. AL8/78</strain>
    </source>
</reference>
<organism evidence="3 4">
    <name type="scientific">Aegilops tauschii subsp. strangulata</name>
    <name type="common">Goatgrass</name>
    <dbReference type="NCBI Taxonomy" id="200361"/>
    <lineage>
        <taxon>Eukaryota</taxon>
        <taxon>Viridiplantae</taxon>
        <taxon>Streptophyta</taxon>
        <taxon>Embryophyta</taxon>
        <taxon>Tracheophyta</taxon>
        <taxon>Spermatophyta</taxon>
        <taxon>Magnoliopsida</taxon>
        <taxon>Liliopsida</taxon>
        <taxon>Poales</taxon>
        <taxon>Poaceae</taxon>
        <taxon>BOP clade</taxon>
        <taxon>Pooideae</taxon>
        <taxon>Triticodae</taxon>
        <taxon>Triticeae</taxon>
        <taxon>Triticinae</taxon>
        <taxon>Aegilops</taxon>
    </lineage>
</organism>
<evidence type="ECO:0000313" key="4">
    <source>
        <dbReference type="Proteomes" id="UP000015105"/>
    </source>
</evidence>
<reference evidence="3" key="5">
    <citation type="journal article" date="2021" name="G3 (Bethesda)">
        <title>Aegilops tauschii genome assembly Aet v5.0 features greater sequence contiguity and improved annotation.</title>
        <authorList>
            <person name="Wang L."/>
            <person name="Zhu T."/>
            <person name="Rodriguez J.C."/>
            <person name="Deal K.R."/>
            <person name="Dubcovsky J."/>
            <person name="McGuire P.E."/>
            <person name="Lux T."/>
            <person name="Spannagl M."/>
            <person name="Mayer K.F.X."/>
            <person name="Baldrich P."/>
            <person name="Meyers B.C."/>
            <person name="Huo N."/>
            <person name="Gu Y.Q."/>
            <person name="Zhou H."/>
            <person name="Devos K.M."/>
            <person name="Bennetzen J.L."/>
            <person name="Unver T."/>
            <person name="Budak H."/>
            <person name="Gulick P.J."/>
            <person name="Galiba G."/>
            <person name="Kalapos B."/>
            <person name="Nelson D.R."/>
            <person name="Li P."/>
            <person name="You F.M."/>
            <person name="Luo M.C."/>
            <person name="Dvorak J."/>
        </authorList>
    </citation>
    <scope>NUCLEOTIDE SEQUENCE [LARGE SCALE GENOMIC DNA]</scope>
    <source>
        <strain evidence="3">cv. AL8/78</strain>
    </source>
</reference>
<dbReference type="PANTHER" id="PTHR32161:SF21">
    <property type="entry name" value="OS03G0314500 PROTEIN"/>
    <property type="match status" value="1"/>
</dbReference>
<accession>A0A453MY57</accession>
<feature type="compositionally biased region" description="Polar residues" evidence="1">
    <location>
        <begin position="201"/>
        <end position="212"/>
    </location>
</feature>
<name>A0A453MY57_AEGTS</name>
<feature type="chain" id="PRO_5019369115" description="Dipeptidylpeptidase IV N-terminal domain-containing protein" evidence="2">
    <location>
        <begin position="23"/>
        <end position="738"/>
    </location>
</feature>
<dbReference type="SUPFAM" id="SSF82171">
    <property type="entry name" value="DPP6 N-terminal domain-like"/>
    <property type="match status" value="1"/>
</dbReference>
<feature type="signal peptide" evidence="2">
    <location>
        <begin position="1"/>
        <end position="22"/>
    </location>
</feature>
<protein>
    <recommendedName>
        <fullName evidence="5">Dipeptidylpeptidase IV N-terminal domain-containing protein</fullName>
    </recommendedName>
</protein>
<proteinExistence type="predicted"/>
<evidence type="ECO:0000256" key="1">
    <source>
        <dbReference type="SAM" id="MobiDB-lite"/>
    </source>
</evidence>
<keyword evidence="4" id="KW-1185">Reference proteome</keyword>
<feature type="region of interest" description="Disordered" evidence="1">
    <location>
        <begin position="193"/>
        <end position="212"/>
    </location>
</feature>
<reference evidence="4" key="2">
    <citation type="journal article" date="2017" name="Nat. Plants">
        <title>The Aegilops tauschii genome reveals multiple impacts of transposons.</title>
        <authorList>
            <person name="Zhao G."/>
            <person name="Zou C."/>
            <person name="Li K."/>
            <person name="Wang K."/>
            <person name="Li T."/>
            <person name="Gao L."/>
            <person name="Zhang X."/>
            <person name="Wang H."/>
            <person name="Yang Z."/>
            <person name="Liu X."/>
            <person name="Jiang W."/>
            <person name="Mao L."/>
            <person name="Kong X."/>
            <person name="Jiao Y."/>
            <person name="Jia J."/>
        </authorList>
    </citation>
    <scope>NUCLEOTIDE SEQUENCE [LARGE SCALE GENOMIC DNA]</scope>
    <source>
        <strain evidence="4">cv. AL8/78</strain>
    </source>
</reference>
<reference evidence="4" key="1">
    <citation type="journal article" date="2014" name="Science">
        <title>Ancient hybridizations among the ancestral genomes of bread wheat.</title>
        <authorList>
            <consortium name="International Wheat Genome Sequencing Consortium,"/>
            <person name="Marcussen T."/>
            <person name="Sandve S.R."/>
            <person name="Heier L."/>
            <person name="Spannagl M."/>
            <person name="Pfeifer M."/>
            <person name="Jakobsen K.S."/>
            <person name="Wulff B.B."/>
            <person name="Steuernagel B."/>
            <person name="Mayer K.F."/>
            <person name="Olsen O.A."/>
        </authorList>
    </citation>
    <scope>NUCLEOTIDE SEQUENCE [LARGE SCALE GENOMIC DNA]</scope>
    <source>
        <strain evidence="4">cv. AL8/78</strain>
    </source>
</reference>
<dbReference type="InterPro" id="IPR011659">
    <property type="entry name" value="WD40"/>
</dbReference>
<dbReference type="PANTHER" id="PTHR32161">
    <property type="entry name" value="DPP6 N-TERMINAL DOMAIN-LIKE PROTEIN"/>
    <property type="match status" value="1"/>
</dbReference>